<dbReference type="InterPro" id="IPR003370">
    <property type="entry name" value="Chromate_transpt"/>
</dbReference>
<dbReference type="PANTHER" id="PTHR43663:SF1">
    <property type="entry name" value="CHROMATE TRANSPORTER"/>
    <property type="match status" value="1"/>
</dbReference>
<evidence type="ECO:0000256" key="2">
    <source>
        <dbReference type="ARBA" id="ARBA00005262"/>
    </source>
</evidence>
<evidence type="ECO:0000256" key="5">
    <source>
        <dbReference type="ARBA" id="ARBA00022989"/>
    </source>
</evidence>
<comment type="caution">
    <text evidence="8">The sequence shown here is derived from an EMBL/GenBank/DDBJ whole genome shotgun (WGS) entry which is preliminary data.</text>
</comment>
<evidence type="ECO:0000256" key="4">
    <source>
        <dbReference type="ARBA" id="ARBA00022692"/>
    </source>
</evidence>
<feature type="transmembrane region" description="Helical" evidence="7">
    <location>
        <begin position="76"/>
        <end position="101"/>
    </location>
</feature>
<dbReference type="InterPro" id="IPR052518">
    <property type="entry name" value="CHR_Transporter"/>
</dbReference>
<evidence type="ECO:0000256" key="6">
    <source>
        <dbReference type="ARBA" id="ARBA00023136"/>
    </source>
</evidence>
<organism evidence="8 9">
    <name type="scientific">Granulicatella seriolae</name>
    <dbReference type="NCBI Taxonomy" id="2967226"/>
    <lineage>
        <taxon>Bacteria</taxon>
        <taxon>Bacillati</taxon>
        <taxon>Bacillota</taxon>
        <taxon>Bacilli</taxon>
        <taxon>Lactobacillales</taxon>
        <taxon>Carnobacteriaceae</taxon>
        <taxon>Granulicatella</taxon>
    </lineage>
</organism>
<comment type="subcellular location">
    <subcellularLocation>
        <location evidence="1">Cell membrane</location>
        <topology evidence="1">Multi-pass membrane protein</topology>
    </subcellularLocation>
</comment>
<evidence type="ECO:0000256" key="3">
    <source>
        <dbReference type="ARBA" id="ARBA00022475"/>
    </source>
</evidence>
<evidence type="ECO:0000313" key="8">
    <source>
        <dbReference type="EMBL" id="MCQ9209964.1"/>
    </source>
</evidence>
<protein>
    <submittedName>
        <fullName evidence="8">Chromate transporter</fullName>
    </submittedName>
</protein>
<accession>A0ABT1WN79</accession>
<reference evidence="8" key="1">
    <citation type="submission" date="2022-07" db="EMBL/GenBank/DDBJ databases">
        <authorList>
            <person name="Jung M.-Y."/>
            <person name="Lee M."/>
        </authorList>
    </citation>
    <scope>NUCLEOTIDE SEQUENCE</scope>
    <source>
        <strain evidence="8">S8</strain>
    </source>
</reference>
<sequence>MIFLQLFLSYCKIGLFTFGGGYAALPLIQEEIVNNREWITMQEFTDIITISQMTPGPIGINAATFVGTKVAGVPGAIVATLGAVTPSLIIVLSLAVLYYKYKGLSLVQSILKALRPAVVAFIASAGVSLVLSAIFSGGDQTMTAANFDLLAVGLIMIGLLLFRYTKIGPIQYMVATGIVGLIVYGFLGA</sequence>
<feature type="transmembrane region" description="Helical" evidence="7">
    <location>
        <begin position="7"/>
        <end position="28"/>
    </location>
</feature>
<keyword evidence="3" id="KW-1003">Cell membrane</keyword>
<keyword evidence="6 7" id="KW-0472">Membrane</keyword>
<reference evidence="8" key="3">
    <citation type="journal article" date="2023" name="Microbiol. Resour. Announc.">
        <title>Draft Genome Sequence of Granulicatella sp. Strain S8, Isolated from a Marine Fish, Seriola quinqueradiata.</title>
        <authorList>
            <person name="Lee M."/>
            <person name="Farooq A."/>
            <person name="Jeong J.B."/>
            <person name="Jung M.Y."/>
        </authorList>
    </citation>
    <scope>NUCLEOTIDE SEQUENCE</scope>
    <source>
        <strain evidence="8">S8</strain>
    </source>
</reference>
<dbReference type="EMBL" id="JANHNZ010000004">
    <property type="protein sequence ID" value="MCQ9209964.1"/>
    <property type="molecule type" value="Genomic_DNA"/>
</dbReference>
<feature type="transmembrane region" description="Helical" evidence="7">
    <location>
        <begin position="113"/>
        <end position="135"/>
    </location>
</feature>
<dbReference type="Pfam" id="PF02417">
    <property type="entry name" value="Chromate_transp"/>
    <property type="match status" value="1"/>
</dbReference>
<feature type="transmembrane region" description="Helical" evidence="7">
    <location>
        <begin position="141"/>
        <end position="162"/>
    </location>
</feature>
<keyword evidence="4 7" id="KW-0812">Transmembrane</keyword>
<gene>
    <name evidence="8" type="ORF">NPA36_05300</name>
</gene>
<comment type="similarity">
    <text evidence="2">Belongs to the chromate ion transporter (CHR) (TC 2.A.51) family.</text>
</comment>
<feature type="transmembrane region" description="Helical" evidence="7">
    <location>
        <begin position="169"/>
        <end position="187"/>
    </location>
</feature>
<reference evidence="8" key="2">
    <citation type="journal article" date="2023" name="Curr. Microbiol.">
        <title>Granulicatella seriolae sp. nov., a Novel Facultative Anaerobe Isolated from Yellowtail Marine Fish.</title>
        <authorList>
            <person name="Lee M."/>
            <person name="Choi Y.J."/>
            <person name="Farooq A."/>
            <person name="Jeong J.B."/>
            <person name="Jung M.Y."/>
        </authorList>
    </citation>
    <scope>NUCLEOTIDE SEQUENCE</scope>
    <source>
        <strain evidence="8">S8</strain>
    </source>
</reference>
<dbReference type="RefSeq" id="WP_256945080.1">
    <property type="nucleotide sequence ID" value="NZ_JANHNZ010000004.1"/>
</dbReference>
<name>A0ABT1WN79_9LACT</name>
<proteinExistence type="inferred from homology"/>
<dbReference type="PANTHER" id="PTHR43663">
    <property type="entry name" value="CHROMATE TRANSPORT PROTEIN-RELATED"/>
    <property type="match status" value="1"/>
</dbReference>
<evidence type="ECO:0000256" key="1">
    <source>
        <dbReference type="ARBA" id="ARBA00004651"/>
    </source>
</evidence>
<evidence type="ECO:0000313" key="9">
    <source>
        <dbReference type="Proteomes" id="UP001059480"/>
    </source>
</evidence>
<dbReference type="Proteomes" id="UP001059480">
    <property type="component" value="Unassembled WGS sequence"/>
</dbReference>
<evidence type="ECO:0000256" key="7">
    <source>
        <dbReference type="SAM" id="Phobius"/>
    </source>
</evidence>
<keyword evidence="5 7" id="KW-1133">Transmembrane helix</keyword>
<keyword evidence="9" id="KW-1185">Reference proteome</keyword>